<dbReference type="AlphaFoldDB" id="A0A9R1WB15"/>
<accession>A0A9R1WB15</accession>
<dbReference type="Proteomes" id="UP000235145">
    <property type="component" value="Unassembled WGS sequence"/>
</dbReference>
<comment type="caution">
    <text evidence="1">The sequence shown here is derived from an EMBL/GenBank/DDBJ whole genome shotgun (WGS) entry which is preliminary data.</text>
</comment>
<keyword evidence="2" id="KW-1185">Reference proteome</keyword>
<evidence type="ECO:0008006" key="3">
    <source>
        <dbReference type="Google" id="ProtNLM"/>
    </source>
</evidence>
<sequence length="91" mass="10510">MFIVLCRPALTIIMKCCVKEIPEKYILKRWRQGVISRNYHFSSHESDFGDHENLKLVMGVSIPIIEKIHIHVPQVQRNKGSENKKGIPNAT</sequence>
<evidence type="ECO:0000313" key="1">
    <source>
        <dbReference type="EMBL" id="KAJ0220439.1"/>
    </source>
</evidence>
<dbReference type="EMBL" id="NBSK02000002">
    <property type="protein sequence ID" value="KAJ0220439.1"/>
    <property type="molecule type" value="Genomic_DNA"/>
</dbReference>
<organism evidence="1 2">
    <name type="scientific">Lactuca sativa</name>
    <name type="common">Garden lettuce</name>
    <dbReference type="NCBI Taxonomy" id="4236"/>
    <lineage>
        <taxon>Eukaryota</taxon>
        <taxon>Viridiplantae</taxon>
        <taxon>Streptophyta</taxon>
        <taxon>Embryophyta</taxon>
        <taxon>Tracheophyta</taxon>
        <taxon>Spermatophyta</taxon>
        <taxon>Magnoliopsida</taxon>
        <taxon>eudicotyledons</taxon>
        <taxon>Gunneridae</taxon>
        <taxon>Pentapetalae</taxon>
        <taxon>asterids</taxon>
        <taxon>campanulids</taxon>
        <taxon>Asterales</taxon>
        <taxon>Asteraceae</taxon>
        <taxon>Cichorioideae</taxon>
        <taxon>Cichorieae</taxon>
        <taxon>Lactucinae</taxon>
        <taxon>Lactuca</taxon>
    </lineage>
</organism>
<protein>
    <recommendedName>
        <fullName evidence="3">Protein FAR1-RELATED SEQUENCE</fullName>
    </recommendedName>
</protein>
<name>A0A9R1WB15_LACSA</name>
<reference evidence="1 2" key="1">
    <citation type="journal article" date="2017" name="Nat. Commun.">
        <title>Genome assembly with in vitro proximity ligation data and whole-genome triplication in lettuce.</title>
        <authorList>
            <person name="Reyes-Chin-Wo S."/>
            <person name="Wang Z."/>
            <person name="Yang X."/>
            <person name="Kozik A."/>
            <person name="Arikit S."/>
            <person name="Song C."/>
            <person name="Xia L."/>
            <person name="Froenicke L."/>
            <person name="Lavelle D.O."/>
            <person name="Truco M.J."/>
            <person name="Xia R."/>
            <person name="Zhu S."/>
            <person name="Xu C."/>
            <person name="Xu H."/>
            <person name="Xu X."/>
            <person name="Cox K."/>
            <person name="Korf I."/>
            <person name="Meyers B.C."/>
            <person name="Michelmore R.W."/>
        </authorList>
    </citation>
    <scope>NUCLEOTIDE SEQUENCE [LARGE SCALE GENOMIC DNA]</scope>
    <source>
        <strain evidence="2">cv. Salinas</strain>
        <tissue evidence="1">Seedlings</tissue>
    </source>
</reference>
<evidence type="ECO:0000313" key="2">
    <source>
        <dbReference type="Proteomes" id="UP000235145"/>
    </source>
</evidence>
<gene>
    <name evidence="1" type="ORF">LSAT_V11C200072050</name>
</gene>
<proteinExistence type="predicted"/>